<feature type="domain" description="Calpain catalytic" evidence="3">
    <location>
        <begin position="1"/>
        <end position="59"/>
    </location>
</feature>
<dbReference type="InterPro" id="IPR038765">
    <property type="entry name" value="Papain-like_cys_pep_sf"/>
</dbReference>
<keyword evidence="5" id="KW-1185">Reference proteome</keyword>
<dbReference type="GO" id="GO:0006508">
    <property type="term" value="P:proteolysis"/>
    <property type="evidence" value="ECO:0007669"/>
    <property type="project" value="InterPro"/>
</dbReference>
<dbReference type="AlphaFoldDB" id="A0A151WNM0"/>
<evidence type="ECO:0000256" key="2">
    <source>
        <dbReference type="SAM" id="MobiDB-lite"/>
    </source>
</evidence>
<dbReference type="Pfam" id="PF00648">
    <property type="entry name" value="Peptidase_C2"/>
    <property type="match status" value="1"/>
</dbReference>
<dbReference type="InterPro" id="IPR054094">
    <property type="entry name" value="Androglobin_IV"/>
</dbReference>
<dbReference type="PANTHER" id="PTHR46298">
    <property type="entry name" value="ANDROGLOBIN"/>
    <property type="match status" value="1"/>
</dbReference>
<dbReference type="Pfam" id="PF22069">
    <property type="entry name" value="Androglobin_IV"/>
    <property type="match status" value="1"/>
</dbReference>
<dbReference type="SUPFAM" id="SSF54001">
    <property type="entry name" value="Cysteine proteinases"/>
    <property type="match status" value="1"/>
</dbReference>
<dbReference type="EMBL" id="KQ982919">
    <property type="protein sequence ID" value="KYQ49285.1"/>
    <property type="molecule type" value="Genomic_DNA"/>
</dbReference>
<evidence type="ECO:0000259" key="3">
    <source>
        <dbReference type="PROSITE" id="PS50203"/>
    </source>
</evidence>
<dbReference type="GO" id="GO:0004198">
    <property type="term" value="F:calcium-dependent cysteine-type endopeptidase activity"/>
    <property type="evidence" value="ECO:0007669"/>
    <property type="project" value="InterPro"/>
</dbReference>
<dbReference type="InterPro" id="IPR053033">
    <property type="entry name" value="Androglobin-like"/>
</dbReference>
<gene>
    <name evidence="4" type="ORF">ALC60_11669</name>
</gene>
<evidence type="ECO:0000256" key="1">
    <source>
        <dbReference type="PROSITE-ProRule" id="PRU00239"/>
    </source>
</evidence>
<proteinExistence type="predicted"/>
<dbReference type="Proteomes" id="UP000075809">
    <property type="component" value="Unassembled WGS sequence"/>
</dbReference>
<dbReference type="InterPro" id="IPR001300">
    <property type="entry name" value="Peptidase_C2_calpain_cat"/>
</dbReference>
<dbReference type="PANTHER" id="PTHR46298:SF1">
    <property type="entry name" value="ANDROGLOBIN"/>
    <property type="match status" value="1"/>
</dbReference>
<dbReference type="PROSITE" id="PS50203">
    <property type="entry name" value="CALPAIN_CAT"/>
    <property type="match status" value="1"/>
</dbReference>
<name>A0A151WNM0_9HYME</name>
<evidence type="ECO:0000313" key="5">
    <source>
        <dbReference type="Proteomes" id="UP000075809"/>
    </source>
</evidence>
<sequence length="569" mass="66178">MCKHLLGKYVVRLYCMGCWRRILVDDIIPVDKNGKPLLPRTSNNFELWPMLLIKALLKLASLTWTRRREIVDFHPITCFTQQNSVSMTSETKKPGETSQPLAAESEKPQPIALFLLLGDMRVLGSDAVPGLSPCWDHIIHIVQSRDIPLDPKDQHVYVVPTHYEYFPDGYTVFAYSWSDKQHFKELDWTIRVITMKGDPMLYQLDEQQSLSLEIKPPRLKVDELIGTYIPNAKNCISRCILQTTSERNIVSIRLTTSYNLTEIKIKVVDEDGNILIDVNGDSTILLPLVILKHTARNEKDYRIENNSQNINKEMKNTEKKNLYYIEAFVLNNSWPLTDVEWIVANQAKVKRAEDIKTKISTKIQFGNKASSSSGLSMKKDTKQFANDGQVLEPPNWILQVVTDARDAVEIYEDKSKEQEIILLKELWWSKDLSQPERGKNLRKAFLNAHASKIESNVFSNQNGIQLKLIEDEDMEFCLSHARQYRTLKSPESYYYLPALDLTKYMRNEIAKHHRIKTKSYDEILKNQHTAIITDNQINYSDYLKNLDDLMNKQLWRHLKHFGKKEKNFW</sequence>
<protein>
    <submittedName>
        <fullName evidence="4">Calpain-7-like protein</fullName>
    </submittedName>
</protein>
<reference evidence="4 5" key="1">
    <citation type="submission" date="2015-09" db="EMBL/GenBank/DDBJ databases">
        <title>Trachymyrmex zeteki WGS genome.</title>
        <authorList>
            <person name="Nygaard S."/>
            <person name="Hu H."/>
            <person name="Boomsma J."/>
            <person name="Zhang G."/>
        </authorList>
    </citation>
    <scope>NUCLEOTIDE SEQUENCE [LARGE SCALE GENOMIC DNA]</scope>
    <source>
        <strain evidence="4">Tzet28-1</strain>
        <tissue evidence="4">Whole body</tissue>
    </source>
</reference>
<accession>A0A151WNM0</accession>
<dbReference type="STRING" id="64791.A0A151WNM0"/>
<feature type="region of interest" description="Disordered" evidence="2">
    <location>
        <begin position="85"/>
        <end position="105"/>
    </location>
</feature>
<comment type="caution">
    <text evidence="1">Lacks conserved residue(s) required for the propagation of feature annotation.</text>
</comment>
<organism evidence="4 5">
    <name type="scientific">Mycetomoellerius zeteki</name>
    <dbReference type="NCBI Taxonomy" id="64791"/>
    <lineage>
        <taxon>Eukaryota</taxon>
        <taxon>Metazoa</taxon>
        <taxon>Ecdysozoa</taxon>
        <taxon>Arthropoda</taxon>
        <taxon>Hexapoda</taxon>
        <taxon>Insecta</taxon>
        <taxon>Pterygota</taxon>
        <taxon>Neoptera</taxon>
        <taxon>Endopterygota</taxon>
        <taxon>Hymenoptera</taxon>
        <taxon>Apocrita</taxon>
        <taxon>Aculeata</taxon>
        <taxon>Formicoidea</taxon>
        <taxon>Formicidae</taxon>
        <taxon>Myrmicinae</taxon>
        <taxon>Mycetomoellerius</taxon>
    </lineage>
</organism>
<evidence type="ECO:0000313" key="4">
    <source>
        <dbReference type="EMBL" id="KYQ49285.1"/>
    </source>
</evidence>